<dbReference type="Proteomes" id="UP000002497">
    <property type="component" value="Unassembled WGS sequence"/>
</dbReference>
<protein>
    <submittedName>
        <fullName evidence="1">Uncharacterized protein</fullName>
    </submittedName>
</protein>
<evidence type="ECO:0000313" key="1">
    <source>
        <dbReference type="EMBL" id="EFW14028.1"/>
    </source>
</evidence>
<dbReference type="HOGENOM" id="CLU_2133286_0_0_1"/>
<keyword evidence="2" id="KW-1185">Reference proteome</keyword>
<accession>E9DHU6</accession>
<dbReference type="VEuPathDB" id="FungiDB:CPSG_09395"/>
<proteinExistence type="predicted"/>
<name>E9DHU6_COCPS</name>
<evidence type="ECO:0000313" key="2">
    <source>
        <dbReference type="Proteomes" id="UP000002497"/>
    </source>
</evidence>
<gene>
    <name evidence="1" type="ORF">CPSG_09395</name>
</gene>
<reference evidence="2" key="2">
    <citation type="submission" date="2010-03" db="EMBL/GenBank/DDBJ databases">
        <title>The genome sequence of Coccidioides posadasii strain Silveira.</title>
        <authorList>
            <consortium name="The Broad Institute Genome Sequencing Center for Infectious Disease"/>
            <person name="Neafsey D."/>
            <person name="Orbach M."/>
            <person name="Henn M.R."/>
            <person name="Cole G.T."/>
            <person name="Galgiani J."/>
            <person name="Gardner M.J."/>
            <person name="Kirkland T.N."/>
            <person name="Taylor J.W."/>
            <person name="Young S.K."/>
            <person name="Zeng Q."/>
            <person name="Koehrsen M."/>
            <person name="Alvarado L."/>
            <person name="Berlin A."/>
            <person name="Borenstein D."/>
            <person name="Chapman S.B."/>
            <person name="Chen Z."/>
            <person name="Engels R."/>
            <person name="Freedman E."/>
            <person name="Gellesch M."/>
            <person name="Goldberg J."/>
            <person name="Griggs A."/>
            <person name="Gujja S."/>
            <person name="Heilman E."/>
            <person name="Heiman D."/>
            <person name="Howarth C."/>
            <person name="Jen D."/>
            <person name="Larson L."/>
            <person name="Mehta T."/>
            <person name="Neiman D."/>
            <person name="Park D."/>
            <person name="Pearson M."/>
            <person name="Richards J."/>
            <person name="Roberts A."/>
            <person name="Saif S."/>
            <person name="Shea T."/>
            <person name="Shenoy N."/>
            <person name="Sisk P."/>
            <person name="Stolte C."/>
            <person name="Sykes S."/>
            <person name="Walk T."/>
            <person name="White J."/>
            <person name="Yandava C."/>
            <person name="Haas B."/>
            <person name="Nusbaum C."/>
            <person name="Birren B."/>
        </authorList>
    </citation>
    <scope>NUCLEOTIDE SEQUENCE [LARGE SCALE GENOMIC DNA]</scope>
    <source>
        <strain evidence="2">RMSCC 757 / Silveira</strain>
    </source>
</reference>
<dbReference type="EMBL" id="GL636509">
    <property type="protein sequence ID" value="EFW14028.1"/>
    <property type="molecule type" value="Genomic_DNA"/>
</dbReference>
<sequence>MEFRAASTITGMQPRHSDCWLYETEEHGGVANGERRYIGSYITTWGALDDDVWRIPLRTGSSCSEKIYDQVPATPSHIQLRSASFAEGVWLGMSSRAEQILALTLELLMLFWV</sequence>
<dbReference type="AlphaFoldDB" id="E9DHU6"/>
<organism evidence="2">
    <name type="scientific">Coccidioides posadasii (strain RMSCC 757 / Silveira)</name>
    <name type="common">Valley fever fungus</name>
    <dbReference type="NCBI Taxonomy" id="443226"/>
    <lineage>
        <taxon>Eukaryota</taxon>
        <taxon>Fungi</taxon>
        <taxon>Dikarya</taxon>
        <taxon>Ascomycota</taxon>
        <taxon>Pezizomycotina</taxon>
        <taxon>Eurotiomycetes</taxon>
        <taxon>Eurotiomycetidae</taxon>
        <taxon>Onygenales</taxon>
        <taxon>Onygenaceae</taxon>
        <taxon>Coccidioides</taxon>
    </lineage>
</organism>
<reference evidence="2" key="1">
    <citation type="journal article" date="2010" name="Genome Res.">
        <title>Population genomic sequencing of Coccidioides fungi reveals recent hybridization and transposon control.</title>
        <authorList>
            <person name="Neafsey D.E."/>
            <person name="Barker B.M."/>
            <person name="Sharpton T.J."/>
            <person name="Stajich J.E."/>
            <person name="Park D.J."/>
            <person name="Whiston E."/>
            <person name="Hung C.-Y."/>
            <person name="McMahan C."/>
            <person name="White J."/>
            <person name="Sykes S."/>
            <person name="Heiman D."/>
            <person name="Young S."/>
            <person name="Zeng Q."/>
            <person name="Abouelleil A."/>
            <person name="Aftuck L."/>
            <person name="Bessette D."/>
            <person name="Brown A."/>
            <person name="FitzGerald M."/>
            <person name="Lui A."/>
            <person name="Macdonald J.P."/>
            <person name="Priest M."/>
            <person name="Orbach M.J."/>
            <person name="Galgiani J.N."/>
            <person name="Kirkland T.N."/>
            <person name="Cole G.T."/>
            <person name="Birren B.W."/>
            <person name="Henn M.R."/>
            <person name="Taylor J.W."/>
            <person name="Rounsley S.D."/>
        </authorList>
    </citation>
    <scope>NUCLEOTIDE SEQUENCE [LARGE SCALE GENOMIC DNA]</scope>
    <source>
        <strain evidence="2">RMSCC 757 / Silveira</strain>
    </source>
</reference>